<dbReference type="EMBL" id="CP124855">
    <property type="protein sequence ID" value="WHF52404.1"/>
    <property type="molecule type" value="Genomic_DNA"/>
</dbReference>
<feature type="chain" id="PRO_5047116564" description="DUF4878 domain-containing protein" evidence="1">
    <location>
        <begin position="21"/>
        <end position="145"/>
    </location>
</feature>
<feature type="signal peptide" evidence="1">
    <location>
        <begin position="1"/>
        <end position="20"/>
    </location>
</feature>
<keyword evidence="3" id="KW-1185">Reference proteome</keyword>
<sequence length="145" mass="17536">MKFRLLIFALFCFGMTFAQSTPERYTESFFLTFKNDRKKAVDELFKSNIWLTRVQDNIDNLKSEVEKLNEDSFGKYYGFEKINEVKFNDTYTVLSFLAKFDRQPIRFVFKFYKPNDKWMIHSLTYDTDFDDDLELPTKNFNQNLK</sequence>
<evidence type="ECO:0008006" key="4">
    <source>
        <dbReference type="Google" id="ProtNLM"/>
    </source>
</evidence>
<dbReference type="RefSeq" id="WP_282905699.1">
    <property type="nucleotide sequence ID" value="NZ_CP124855.1"/>
</dbReference>
<keyword evidence="1" id="KW-0732">Signal</keyword>
<accession>A0ABY8RH91</accession>
<name>A0ABY8RH91_9FLAO</name>
<evidence type="ECO:0000313" key="2">
    <source>
        <dbReference type="EMBL" id="WHF52404.1"/>
    </source>
</evidence>
<evidence type="ECO:0000256" key="1">
    <source>
        <dbReference type="SAM" id="SignalP"/>
    </source>
</evidence>
<reference evidence="2 3" key="1">
    <citation type="submission" date="2023-05" db="EMBL/GenBank/DDBJ databases">
        <title>Genomic insight into Chryseobacterium sp. wdc7 isolated forest soil (Gotjawal).</title>
        <authorList>
            <person name="Park S.-J."/>
        </authorList>
    </citation>
    <scope>NUCLEOTIDE SEQUENCE [LARGE SCALE GENOMIC DNA]</scope>
    <source>
        <strain evidence="3">wdc7</strain>
    </source>
</reference>
<protein>
    <recommendedName>
        <fullName evidence="4">DUF4878 domain-containing protein</fullName>
    </recommendedName>
</protein>
<gene>
    <name evidence="2" type="ORF">QGN23_03770</name>
</gene>
<proteinExistence type="predicted"/>
<organism evidence="2 3">
    <name type="scientific">Chryseobacterium gotjawalense</name>
    <dbReference type="NCBI Taxonomy" id="3042315"/>
    <lineage>
        <taxon>Bacteria</taxon>
        <taxon>Pseudomonadati</taxon>
        <taxon>Bacteroidota</taxon>
        <taxon>Flavobacteriia</taxon>
        <taxon>Flavobacteriales</taxon>
        <taxon>Weeksellaceae</taxon>
        <taxon>Chryseobacterium group</taxon>
        <taxon>Chryseobacterium</taxon>
    </lineage>
</organism>
<evidence type="ECO:0000313" key="3">
    <source>
        <dbReference type="Proteomes" id="UP001241656"/>
    </source>
</evidence>
<dbReference type="Proteomes" id="UP001241656">
    <property type="component" value="Chromosome"/>
</dbReference>